<dbReference type="GO" id="GO:0005047">
    <property type="term" value="F:signal recognition particle binding"/>
    <property type="evidence" value="ECO:0007669"/>
    <property type="project" value="TreeGrafter"/>
</dbReference>
<evidence type="ECO:0000256" key="7">
    <source>
        <dbReference type="ARBA" id="ARBA00022795"/>
    </source>
</evidence>
<comment type="similarity">
    <text evidence="2">Belongs to the GTP-binding SRP family.</text>
</comment>
<evidence type="ECO:0000313" key="17">
    <source>
        <dbReference type="Proteomes" id="UP000008633"/>
    </source>
</evidence>
<organism evidence="16 17">
    <name type="scientific">Nitratifractor salsuginis (strain DSM 16511 / JCM 12458 / E9I37-1)</name>
    <dbReference type="NCBI Taxonomy" id="749222"/>
    <lineage>
        <taxon>Bacteria</taxon>
        <taxon>Pseudomonadati</taxon>
        <taxon>Campylobacterota</taxon>
        <taxon>Epsilonproteobacteria</taxon>
        <taxon>Campylobacterales</taxon>
        <taxon>Sulfurovaceae</taxon>
        <taxon>Nitratifractor</taxon>
    </lineage>
</organism>
<sequence length="353" mass="40126">MVEETFEAPTPKEAYALAKAKYPHLERLELLQARQREDRDGKLSAEITVAVPEEAYLESLGMSEEEELIREIQELQDQMHRMKAAAGLTTAEDEKVQKVLSLLESKGLRREWLEAHLEPVLGTPVAADEALLLSYLLEEIDEGLEVVPEELSTPRVMMMVGPTGVGKTTTIAKLAARYSYLLDREYKVALINLDTWRAGAYEQLDNFARILHLEHRRAERIEEFAQHLDALKDYDVVLVDTAGISPYDTDRLIKTIEFLKSVQNREITTSLVISATAKYEDIREIYEHFNFIRVDNAIVTKFDETQRVGDLIAFLTEKHLPVSYISTGQKVPDDLLPASKERILEAFTGELHA</sequence>
<keyword evidence="6" id="KW-0547">Nucleotide-binding</keyword>
<keyword evidence="11" id="KW-1006">Bacterial flagellum protein export</keyword>
<accession>E6WZ84</accession>
<protein>
    <recommendedName>
        <fullName evidence="3">Flagellar biosynthesis protein FlhF</fullName>
    </recommendedName>
    <alternativeName>
        <fullName evidence="13">Flagella-associated GTP-binding protein</fullName>
    </alternativeName>
</protein>
<keyword evidence="7" id="KW-1005">Bacterial flagellum biogenesis</keyword>
<evidence type="ECO:0000256" key="1">
    <source>
        <dbReference type="ARBA" id="ARBA00004413"/>
    </source>
</evidence>
<dbReference type="KEGG" id="nsa:Nitsa_1345"/>
<dbReference type="Proteomes" id="UP000008633">
    <property type="component" value="Chromosome"/>
</dbReference>
<dbReference type="PANTHER" id="PTHR43134">
    <property type="entry name" value="SIGNAL RECOGNITION PARTICLE RECEPTOR SUBUNIT ALPHA"/>
    <property type="match status" value="1"/>
</dbReference>
<dbReference type="InterPro" id="IPR027417">
    <property type="entry name" value="P-loop_NTPase"/>
</dbReference>
<evidence type="ECO:0000256" key="2">
    <source>
        <dbReference type="ARBA" id="ARBA00008531"/>
    </source>
</evidence>
<dbReference type="GO" id="GO:0006614">
    <property type="term" value="P:SRP-dependent cotranslational protein targeting to membrane"/>
    <property type="evidence" value="ECO:0007669"/>
    <property type="project" value="InterPro"/>
</dbReference>
<dbReference type="PANTHER" id="PTHR43134:SF3">
    <property type="entry name" value="FLAGELLAR BIOSYNTHESIS PROTEIN FLHF"/>
    <property type="match status" value="1"/>
</dbReference>
<evidence type="ECO:0000259" key="14">
    <source>
        <dbReference type="SMART" id="SM00382"/>
    </source>
</evidence>
<dbReference type="AlphaFoldDB" id="E6WZ84"/>
<comment type="subcellular location">
    <subcellularLocation>
        <location evidence="1">Cell membrane</location>
        <topology evidence="1">Peripheral membrane protein</topology>
        <orientation evidence="1">Cytoplasmic side</orientation>
    </subcellularLocation>
</comment>
<dbReference type="GO" id="GO:0044781">
    <property type="term" value="P:bacterial-type flagellum organization"/>
    <property type="evidence" value="ECO:0007669"/>
    <property type="project" value="UniProtKB-KW"/>
</dbReference>
<dbReference type="GO" id="GO:0005886">
    <property type="term" value="C:plasma membrane"/>
    <property type="evidence" value="ECO:0007669"/>
    <property type="project" value="UniProtKB-SubCell"/>
</dbReference>
<keyword evidence="4" id="KW-0813">Transport</keyword>
<dbReference type="eggNOG" id="COG1419">
    <property type="taxonomic scope" value="Bacteria"/>
</dbReference>
<evidence type="ECO:0000256" key="9">
    <source>
        <dbReference type="ARBA" id="ARBA00023134"/>
    </source>
</evidence>
<dbReference type="OrthoDB" id="9778554at2"/>
<reference evidence="16 17" key="1">
    <citation type="journal article" date="2011" name="Stand. Genomic Sci.">
        <title>Complete genome sequence of Nitratifractor salsuginis type strain (E9I37-1).</title>
        <authorList>
            <person name="Anderson I."/>
            <person name="Sikorski J."/>
            <person name="Zeytun A."/>
            <person name="Nolan M."/>
            <person name="Lapidus A."/>
            <person name="Lucas S."/>
            <person name="Hammon N."/>
            <person name="Deshpande S."/>
            <person name="Cheng J.F."/>
            <person name="Tapia R."/>
            <person name="Han C."/>
            <person name="Goodwin L."/>
            <person name="Pitluck S."/>
            <person name="Liolios K."/>
            <person name="Pagani I."/>
            <person name="Ivanova N."/>
            <person name="Huntemann M."/>
            <person name="Mavromatis K."/>
            <person name="Ovchinikova G."/>
            <person name="Pati A."/>
            <person name="Chen A."/>
            <person name="Palaniappan K."/>
            <person name="Land M."/>
            <person name="Hauser L."/>
            <person name="Brambilla E.M."/>
            <person name="Ngatchou-Djao O.D."/>
            <person name="Rohde M."/>
            <person name="Tindall B.J."/>
            <person name="Goker M."/>
            <person name="Detter J.C."/>
            <person name="Woyke T."/>
            <person name="Bristow J."/>
            <person name="Eisen J.A."/>
            <person name="Markowitz V."/>
            <person name="Hugenholtz P."/>
            <person name="Klenk H.P."/>
            <person name="Kyrpides N.C."/>
        </authorList>
    </citation>
    <scope>NUCLEOTIDE SEQUENCE [LARGE SCALE GENOMIC DNA]</scope>
    <source>
        <strain evidence="17">DSM 16511 / JCM 12458 / E9I37-1</strain>
    </source>
</reference>
<evidence type="ECO:0000256" key="12">
    <source>
        <dbReference type="ARBA" id="ARBA00025337"/>
    </source>
</evidence>
<feature type="domain" description="AAA+ ATPase" evidence="14">
    <location>
        <begin position="153"/>
        <end position="304"/>
    </location>
</feature>
<dbReference type="CDD" id="cd17873">
    <property type="entry name" value="FlhF"/>
    <property type="match status" value="1"/>
</dbReference>
<evidence type="ECO:0000256" key="11">
    <source>
        <dbReference type="ARBA" id="ARBA00023225"/>
    </source>
</evidence>
<dbReference type="Pfam" id="PF00448">
    <property type="entry name" value="SRP54"/>
    <property type="match status" value="1"/>
</dbReference>
<comment type="function">
    <text evidence="12">Necessary for flagellar biosynthesis. May be involved in translocation of the flagellum.</text>
</comment>
<dbReference type="InterPro" id="IPR047040">
    <property type="entry name" value="FlhF__GTPase_dom"/>
</dbReference>
<dbReference type="EMBL" id="CP002452">
    <property type="protein sequence ID" value="ADV46596.1"/>
    <property type="molecule type" value="Genomic_DNA"/>
</dbReference>
<dbReference type="Gene3D" id="3.40.50.300">
    <property type="entry name" value="P-loop containing nucleotide triphosphate hydrolases"/>
    <property type="match status" value="1"/>
</dbReference>
<evidence type="ECO:0000256" key="5">
    <source>
        <dbReference type="ARBA" id="ARBA00022475"/>
    </source>
</evidence>
<dbReference type="GO" id="GO:0005525">
    <property type="term" value="F:GTP binding"/>
    <property type="evidence" value="ECO:0007669"/>
    <property type="project" value="UniProtKB-KW"/>
</dbReference>
<reference evidence="17" key="2">
    <citation type="submission" date="2011-01" db="EMBL/GenBank/DDBJ databases">
        <title>The complete genome of Nitratifractor salsuginis DSM 16511.</title>
        <authorList>
            <consortium name="US DOE Joint Genome Institute (JGI-PGF)"/>
            <person name="Lucas S."/>
            <person name="Copeland A."/>
            <person name="Lapidus A."/>
            <person name="Bruce D."/>
            <person name="Goodwin L."/>
            <person name="Pitluck S."/>
            <person name="Kyrpides N."/>
            <person name="Mavromatis K."/>
            <person name="Ivanova N."/>
            <person name="Mikhailova N."/>
            <person name="Zeytun A."/>
            <person name="Detter J.C."/>
            <person name="Tapia R."/>
            <person name="Han C."/>
            <person name="Land M."/>
            <person name="Hauser L."/>
            <person name="Markowitz V."/>
            <person name="Cheng J.-F."/>
            <person name="Hugenholtz P."/>
            <person name="Woyke T."/>
            <person name="Wu D."/>
            <person name="Tindall B."/>
            <person name="Schuetze A."/>
            <person name="Brambilla E."/>
            <person name="Klenk H.-P."/>
            <person name="Eisen J.A."/>
        </authorList>
    </citation>
    <scope>NUCLEOTIDE SEQUENCE [LARGE SCALE GENOMIC DNA]</scope>
    <source>
        <strain evidence="17">DSM 16511 / JCM 12458 / E9I37-1</strain>
    </source>
</reference>
<keyword evidence="8" id="KW-0653">Protein transport</keyword>
<keyword evidence="5" id="KW-1003">Cell membrane</keyword>
<dbReference type="GO" id="GO:0015031">
    <property type="term" value="P:protein transport"/>
    <property type="evidence" value="ECO:0007669"/>
    <property type="project" value="UniProtKB-KW"/>
</dbReference>
<evidence type="ECO:0000313" key="16">
    <source>
        <dbReference type="EMBL" id="ADV46596.1"/>
    </source>
</evidence>
<evidence type="ECO:0000256" key="13">
    <source>
        <dbReference type="ARBA" id="ARBA00030866"/>
    </source>
</evidence>
<dbReference type="InterPro" id="IPR003593">
    <property type="entry name" value="AAA+_ATPase"/>
</dbReference>
<dbReference type="HOGENOM" id="CLU_009301_11_3_7"/>
<feature type="domain" description="SRP54-type proteins GTP-binding" evidence="15">
    <location>
        <begin position="154"/>
        <end position="349"/>
    </location>
</feature>
<dbReference type="Gene3D" id="1.20.120.1380">
    <property type="entry name" value="Flagellar FlhF biosynthesis protein, N domain"/>
    <property type="match status" value="1"/>
</dbReference>
<keyword evidence="17" id="KW-1185">Reference proteome</keyword>
<dbReference type="STRING" id="749222.Nitsa_1345"/>
<evidence type="ECO:0000259" key="15">
    <source>
        <dbReference type="SMART" id="SM00962"/>
    </source>
</evidence>
<name>E6WZ84_NITSE</name>
<evidence type="ECO:0000256" key="8">
    <source>
        <dbReference type="ARBA" id="ARBA00022927"/>
    </source>
</evidence>
<dbReference type="GO" id="GO:0003924">
    <property type="term" value="F:GTPase activity"/>
    <property type="evidence" value="ECO:0007669"/>
    <property type="project" value="InterPro"/>
</dbReference>
<keyword evidence="9" id="KW-0342">GTP-binding</keyword>
<dbReference type="SMART" id="SM00962">
    <property type="entry name" value="SRP54"/>
    <property type="match status" value="1"/>
</dbReference>
<evidence type="ECO:0000256" key="6">
    <source>
        <dbReference type="ARBA" id="ARBA00022741"/>
    </source>
</evidence>
<keyword evidence="10" id="KW-0472">Membrane</keyword>
<evidence type="ECO:0000256" key="4">
    <source>
        <dbReference type="ARBA" id="ARBA00022448"/>
    </source>
</evidence>
<dbReference type="SMART" id="SM00382">
    <property type="entry name" value="AAA"/>
    <property type="match status" value="1"/>
</dbReference>
<dbReference type="RefSeq" id="WP_013554286.1">
    <property type="nucleotide sequence ID" value="NC_014935.1"/>
</dbReference>
<proteinExistence type="inferred from homology"/>
<evidence type="ECO:0000256" key="10">
    <source>
        <dbReference type="ARBA" id="ARBA00023136"/>
    </source>
</evidence>
<dbReference type="FunFam" id="3.40.50.300:FF:000695">
    <property type="entry name" value="Flagellar biosynthesis regulator FlhF"/>
    <property type="match status" value="1"/>
</dbReference>
<gene>
    <name evidence="16" type="ordered locus">Nitsa_1345</name>
</gene>
<evidence type="ECO:0000256" key="3">
    <source>
        <dbReference type="ARBA" id="ARBA00014919"/>
    </source>
</evidence>
<dbReference type="SUPFAM" id="SSF52540">
    <property type="entry name" value="P-loop containing nucleoside triphosphate hydrolases"/>
    <property type="match status" value="1"/>
</dbReference>
<dbReference type="InterPro" id="IPR000897">
    <property type="entry name" value="SRP54_GTPase_dom"/>
</dbReference>